<dbReference type="Proteomes" id="UP000296049">
    <property type="component" value="Unassembled WGS sequence"/>
</dbReference>
<organism evidence="2 3">
    <name type="scientific">Anas platyrhynchos</name>
    <name type="common">Mallard</name>
    <name type="synonym">Anas boschas</name>
    <dbReference type="NCBI Taxonomy" id="8839"/>
    <lineage>
        <taxon>Eukaryota</taxon>
        <taxon>Metazoa</taxon>
        <taxon>Chordata</taxon>
        <taxon>Craniata</taxon>
        <taxon>Vertebrata</taxon>
        <taxon>Euteleostomi</taxon>
        <taxon>Archelosauria</taxon>
        <taxon>Archosauria</taxon>
        <taxon>Dinosauria</taxon>
        <taxon>Saurischia</taxon>
        <taxon>Theropoda</taxon>
        <taxon>Coelurosauria</taxon>
        <taxon>Aves</taxon>
        <taxon>Neognathae</taxon>
        <taxon>Galloanserae</taxon>
        <taxon>Anseriformes</taxon>
        <taxon>Anatidae</taxon>
        <taxon>Anatinae</taxon>
        <taxon>Anas</taxon>
    </lineage>
</organism>
<evidence type="ECO:0000313" key="2">
    <source>
        <dbReference type="EMBL" id="EOB02681.1"/>
    </source>
</evidence>
<dbReference type="AlphaFoldDB" id="R0JYJ5"/>
<sequence length="811" mass="88716">MQPAMLPRLQEGCYGLRTVVACMNSALGTQDLDRTSGTAEEVQNAESGVVCLYIPVGTIPIELLTGLFYKHNQSTKRKGSLFDNPFGKINCGTPTFAGKEEEKSKQQQSMARCTKQVLLKAGTCLIQFNFPAAQSPVIPAGDKESPKAHSCLQQHQLEDTQRRSARPKIEPAAWLELPAFPKPAGISLLLGKCSAQRVSIRLCGRFWLQEKRNSREVAQGYHVDSPPTAGTPYTCPGFYISFSGAAAKHRHTTSHLGRGPGSSLRTAEVSLDEGFSRVRQPPGSRHDFCLHLHNALHADGDCRATNGTEEASVAWTRGRSTAHTPALLRAWLCCEYKNEPILCIVAQGCTGLCMAAQAHSDTAVPAAASKPRWMNEPSASEGFCFSEAPEEKKGCFYNTLSLLCDFSVLLQQPREVLHHPKQDLLLQRGALCRRTEAPREDLLFGAQTVAPRSATGRLFGDGHKDNISDITRSEILPYFGLNAANYFDSRAPRLNEALAVAATRQQLPASPVLLRSQGAAAARVWMWAPGHSQQQTRGPPWALGDSFVNIPRLVGTNKSCPEPKISVLILTLKAAHHAKMRNYFKAPESKAGRLGNFSKVAEQQCWQGTGDWYPTQGSSWFVWYEFPLKTRLLQAQGRYFTSWQSHIFLKDAASISPLSLGPGDPTAGGHGAGAHEATDGFKHPQNTRHTAPSRPSRMSCSTFKACFSALHQPNTKLRKCPQVGWLQTPPKRKPPQHTHVVLLKSRPLLAISEGCRAGRVHGPVTAAPPLAFSRVTAHRRLPECSSSLRGKGIGVGVIKAREAWLQADHEM</sequence>
<evidence type="ECO:0000313" key="3">
    <source>
        <dbReference type="Proteomes" id="UP000296049"/>
    </source>
</evidence>
<evidence type="ECO:0000256" key="1">
    <source>
        <dbReference type="SAM" id="MobiDB-lite"/>
    </source>
</evidence>
<dbReference type="EMBL" id="KB742933">
    <property type="protein sequence ID" value="EOB02681.1"/>
    <property type="molecule type" value="Genomic_DNA"/>
</dbReference>
<keyword evidence="3" id="KW-1185">Reference proteome</keyword>
<feature type="region of interest" description="Disordered" evidence="1">
    <location>
        <begin position="660"/>
        <end position="696"/>
    </location>
</feature>
<reference evidence="3" key="1">
    <citation type="journal article" date="2013" name="Nat. Genet.">
        <title>The duck genome and transcriptome provide insight into an avian influenza virus reservoir species.</title>
        <authorList>
            <person name="Huang Y."/>
            <person name="Li Y."/>
            <person name="Burt D.W."/>
            <person name="Chen H."/>
            <person name="Zhang Y."/>
            <person name="Qian W."/>
            <person name="Kim H."/>
            <person name="Gan S."/>
            <person name="Zhao Y."/>
            <person name="Li J."/>
            <person name="Yi K."/>
            <person name="Feng H."/>
            <person name="Zhu P."/>
            <person name="Li B."/>
            <person name="Liu Q."/>
            <person name="Fairley S."/>
            <person name="Magor K.E."/>
            <person name="Du Z."/>
            <person name="Hu X."/>
            <person name="Goodman L."/>
            <person name="Tafer H."/>
            <person name="Vignal A."/>
            <person name="Lee T."/>
            <person name="Kim K.W."/>
            <person name="Sheng Z."/>
            <person name="An Y."/>
            <person name="Searle S."/>
            <person name="Herrero J."/>
            <person name="Groenen M.A."/>
            <person name="Crooijmans R.P."/>
            <person name="Faraut T."/>
            <person name="Cai Q."/>
            <person name="Webster R.G."/>
            <person name="Aldridge J.R."/>
            <person name="Warren W.C."/>
            <person name="Bartschat S."/>
            <person name="Kehr S."/>
            <person name="Marz M."/>
            <person name="Stadler P.F."/>
            <person name="Smith J."/>
            <person name="Kraus R.H."/>
            <person name="Zhao Y."/>
            <person name="Ren L."/>
            <person name="Fei J."/>
            <person name="Morisson M."/>
            <person name="Kaiser P."/>
            <person name="Griffin D.K."/>
            <person name="Rao M."/>
            <person name="Pitel F."/>
            <person name="Wang J."/>
            <person name="Li N."/>
        </authorList>
    </citation>
    <scope>NUCLEOTIDE SEQUENCE [LARGE SCALE GENOMIC DNA]</scope>
</reference>
<proteinExistence type="predicted"/>
<protein>
    <submittedName>
        <fullName evidence="2">Uncharacterized protein</fullName>
    </submittedName>
</protein>
<accession>R0JYJ5</accession>
<gene>
    <name evidence="2" type="ORF">Anapl_14518</name>
</gene>
<name>R0JYJ5_ANAPL</name>